<feature type="compositionally biased region" description="Polar residues" evidence="4">
    <location>
        <begin position="557"/>
        <end position="579"/>
    </location>
</feature>
<feature type="region of interest" description="Disordered" evidence="4">
    <location>
        <begin position="429"/>
        <end position="630"/>
    </location>
</feature>
<dbReference type="AlphaFoldDB" id="A0AAV2PPQ1"/>
<dbReference type="InterPro" id="IPR001060">
    <property type="entry name" value="FCH_dom"/>
</dbReference>
<dbReference type="PANTHER" id="PTHR23065">
    <property type="entry name" value="PROLINE-SERINE-THREONINE PHOSPHATASE INTERACTING PROTEIN 1"/>
    <property type="match status" value="1"/>
</dbReference>
<dbReference type="InterPro" id="IPR054713">
    <property type="entry name" value="GMIP/FCHO2-like_FCH"/>
</dbReference>
<name>A0AAV2PPQ1_MEGNR</name>
<feature type="region of interest" description="Disordered" evidence="4">
    <location>
        <begin position="269"/>
        <end position="307"/>
    </location>
</feature>
<feature type="compositionally biased region" description="Gly residues" evidence="4">
    <location>
        <begin position="292"/>
        <end position="307"/>
    </location>
</feature>
<dbReference type="GO" id="GO:0030136">
    <property type="term" value="C:clathrin-coated vesicle"/>
    <property type="evidence" value="ECO:0007669"/>
    <property type="project" value="TreeGrafter"/>
</dbReference>
<dbReference type="InterPro" id="IPR027267">
    <property type="entry name" value="AH/BAR_dom_sf"/>
</dbReference>
<dbReference type="Pfam" id="PF22699">
    <property type="entry name" value="GMIP-like_FCH"/>
    <property type="match status" value="1"/>
</dbReference>
<feature type="region of interest" description="Disordered" evidence="4">
    <location>
        <begin position="363"/>
        <end position="415"/>
    </location>
</feature>
<gene>
    <name evidence="6" type="ORF">MNOR_LOCUS2827</name>
</gene>
<feature type="region of interest" description="Disordered" evidence="4">
    <location>
        <begin position="648"/>
        <end position="701"/>
    </location>
</feature>
<feature type="non-terminal residue" evidence="6">
    <location>
        <position position="747"/>
    </location>
</feature>
<feature type="compositionally biased region" description="Acidic residues" evidence="4">
    <location>
        <begin position="457"/>
        <end position="467"/>
    </location>
</feature>
<dbReference type="EMBL" id="CAXKWB010000906">
    <property type="protein sequence ID" value="CAL4062770.1"/>
    <property type="molecule type" value="Genomic_DNA"/>
</dbReference>
<protein>
    <recommendedName>
        <fullName evidence="5">F-BAR domain-containing protein</fullName>
    </recommendedName>
</protein>
<evidence type="ECO:0000256" key="1">
    <source>
        <dbReference type="ARBA" id="ARBA00023054"/>
    </source>
</evidence>
<evidence type="ECO:0000256" key="2">
    <source>
        <dbReference type="PROSITE-ProRule" id="PRU01077"/>
    </source>
</evidence>
<evidence type="ECO:0000313" key="6">
    <source>
        <dbReference type="EMBL" id="CAL4062770.1"/>
    </source>
</evidence>
<dbReference type="GO" id="GO:0072583">
    <property type="term" value="P:clathrin-dependent endocytosis"/>
    <property type="evidence" value="ECO:0007669"/>
    <property type="project" value="TreeGrafter"/>
</dbReference>
<dbReference type="SMART" id="SM00055">
    <property type="entry name" value="FCH"/>
    <property type="match status" value="1"/>
</dbReference>
<feature type="coiled-coil region" evidence="3">
    <location>
        <begin position="153"/>
        <end position="180"/>
    </location>
</feature>
<evidence type="ECO:0000313" key="7">
    <source>
        <dbReference type="Proteomes" id="UP001497623"/>
    </source>
</evidence>
<accession>A0AAV2PPQ1</accession>
<feature type="compositionally biased region" description="Polar residues" evidence="4">
    <location>
        <begin position="716"/>
        <end position="747"/>
    </location>
</feature>
<feature type="compositionally biased region" description="Low complexity" evidence="4">
    <location>
        <begin position="363"/>
        <end position="382"/>
    </location>
</feature>
<feature type="compositionally biased region" description="Basic residues" evidence="4">
    <location>
        <begin position="511"/>
        <end position="526"/>
    </location>
</feature>
<dbReference type="PANTHER" id="PTHR23065:SF15">
    <property type="entry name" value="AT02057P"/>
    <property type="match status" value="1"/>
</dbReference>
<dbReference type="GO" id="GO:0005905">
    <property type="term" value="C:clathrin-coated pit"/>
    <property type="evidence" value="ECO:0007669"/>
    <property type="project" value="TreeGrafter"/>
</dbReference>
<organism evidence="6 7">
    <name type="scientific">Meganyctiphanes norvegica</name>
    <name type="common">Northern krill</name>
    <name type="synonym">Thysanopoda norvegica</name>
    <dbReference type="NCBI Taxonomy" id="48144"/>
    <lineage>
        <taxon>Eukaryota</taxon>
        <taxon>Metazoa</taxon>
        <taxon>Ecdysozoa</taxon>
        <taxon>Arthropoda</taxon>
        <taxon>Crustacea</taxon>
        <taxon>Multicrustacea</taxon>
        <taxon>Malacostraca</taxon>
        <taxon>Eumalacostraca</taxon>
        <taxon>Eucarida</taxon>
        <taxon>Euphausiacea</taxon>
        <taxon>Euphausiidae</taxon>
        <taxon>Meganyctiphanes</taxon>
    </lineage>
</organism>
<dbReference type="GO" id="GO:0005886">
    <property type="term" value="C:plasma membrane"/>
    <property type="evidence" value="ECO:0007669"/>
    <property type="project" value="TreeGrafter"/>
</dbReference>
<evidence type="ECO:0000256" key="4">
    <source>
        <dbReference type="SAM" id="MobiDB-lite"/>
    </source>
</evidence>
<evidence type="ECO:0000256" key="3">
    <source>
        <dbReference type="SAM" id="Coils"/>
    </source>
</evidence>
<dbReference type="InterPro" id="IPR031160">
    <property type="entry name" value="F_BAR_dom"/>
</dbReference>
<feature type="domain" description="F-BAR" evidence="5">
    <location>
        <begin position="1"/>
        <end position="240"/>
    </location>
</feature>
<dbReference type="Gene3D" id="1.20.1270.60">
    <property type="entry name" value="Arfaptin homology (AH) domain/BAR domain"/>
    <property type="match status" value="1"/>
</dbReference>
<feature type="non-terminal residue" evidence="6">
    <location>
        <position position="1"/>
    </location>
</feature>
<dbReference type="GO" id="GO:0048268">
    <property type="term" value="P:clathrin coat assembly"/>
    <property type="evidence" value="ECO:0007669"/>
    <property type="project" value="TreeGrafter"/>
</dbReference>
<dbReference type="PROSITE" id="PS51741">
    <property type="entry name" value="F_BAR"/>
    <property type="match status" value="1"/>
</dbReference>
<comment type="caution">
    <text evidence="6">The sequence shown here is derived from an EMBL/GenBank/DDBJ whole genome shotgun (WGS) entry which is preliminary data.</text>
</comment>
<sequence>QGEEHNGWNVLYQNMKQGQTAGKELAEFFKERWSIDEAYSKSLVKLSNKAGTNTEKGTCAPLFAVLKSSSEKLSNVHVITVQRVQDLLKDVTKYNDELHKKHKGVKDEESQTEEIVKSIQNTEGLAHKAKETYSQRCQDLEKVKRDGASPKDIEKAEAKLRKAHDEYKTLVEKYNTIRDEFERKLSISCQKFQTVEESHLGAALQFVQTYIEVLQTSHEAIGQIHSELLNQYNQFSIDKLLNTFALAKHTGLEKPNPMVFEDAASVGSVISGQQSPEPGEQSKWPTAEEAITGGGSSSGGGGSGLGGSSVLSGGTVLSIIGGKKEGRRVGVSMFSMSRTASRCASVNSSNSCSSQQTIQAATSAGAATESSSSSPVCVSPVSTNHRTNKQTTVPTTPDKASSNNTRGPLYTTKASRRTTSLLNLFVASTSASASGQRDREWSAPPSCDTGGGQGEDVSPDGGEEGVEEQPHPLPSSLTYSGGGVTSAPTSPSHEDPSGLARSVFRSSKWFLRSRRDKKKEKKSKKVKGADTSSNKEEKSDNEGGAEDIAGGGDLIMTPSSQGPTLNCSSSSDTTATQAIDQEGFSIKPHEVKINADNVSIESSSDSDSEAEQQDKKIHVEIKPISNGGAPISASVDELRATIEGISLSPVPSFQSPRAHQRHVNAEGKMKIRFLTLQKTRRTSSENQESMKRSTSITQQLSNSSAADLLGLDLQYSGLNNSNTSPRQTTNNNSDSSITRPFSPVTQS</sequence>
<evidence type="ECO:0000259" key="5">
    <source>
        <dbReference type="PROSITE" id="PS51741"/>
    </source>
</evidence>
<keyword evidence="7" id="KW-1185">Reference proteome</keyword>
<feature type="compositionally biased region" description="Polar residues" evidence="4">
    <location>
        <begin position="383"/>
        <end position="406"/>
    </location>
</feature>
<reference evidence="6 7" key="1">
    <citation type="submission" date="2024-05" db="EMBL/GenBank/DDBJ databases">
        <authorList>
            <person name="Wallberg A."/>
        </authorList>
    </citation>
    <scope>NUCLEOTIDE SEQUENCE [LARGE SCALE GENOMIC DNA]</scope>
</reference>
<dbReference type="SUPFAM" id="SSF103657">
    <property type="entry name" value="BAR/IMD domain-like"/>
    <property type="match status" value="1"/>
</dbReference>
<feature type="region of interest" description="Disordered" evidence="4">
    <location>
        <begin position="715"/>
        <end position="747"/>
    </location>
</feature>
<dbReference type="Proteomes" id="UP001497623">
    <property type="component" value="Unassembled WGS sequence"/>
</dbReference>
<proteinExistence type="predicted"/>
<keyword evidence="1 2" id="KW-0175">Coiled coil</keyword>
<feature type="compositionally biased region" description="Polar residues" evidence="4">
    <location>
        <begin position="684"/>
        <end position="701"/>
    </location>
</feature>
<feature type="compositionally biased region" description="Basic and acidic residues" evidence="4">
    <location>
        <begin position="612"/>
        <end position="621"/>
    </location>
</feature>